<gene>
    <name evidence="1" type="ORF">IE53DRAFT_388655</name>
</gene>
<accession>A0ACD0NTM3</accession>
<keyword evidence="2" id="KW-1185">Reference proteome</keyword>
<reference evidence="1 2" key="1">
    <citation type="journal article" date="2018" name="Mol. Biol. Evol.">
        <title>Broad Genomic Sampling Reveals a Smut Pathogenic Ancestry of the Fungal Clade Ustilaginomycotina.</title>
        <authorList>
            <person name="Kijpornyongpan T."/>
            <person name="Mondo S.J."/>
            <person name="Barry K."/>
            <person name="Sandor L."/>
            <person name="Lee J."/>
            <person name="Lipzen A."/>
            <person name="Pangilinan J."/>
            <person name="LaButti K."/>
            <person name="Hainaut M."/>
            <person name="Henrissat B."/>
            <person name="Grigoriev I.V."/>
            <person name="Spatafora J.W."/>
            <person name="Aime M.C."/>
        </authorList>
    </citation>
    <scope>NUCLEOTIDE SEQUENCE [LARGE SCALE GENOMIC DNA]</scope>
    <source>
        <strain evidence="1 2">SA 807</strain>
    </source>
</reference>
<name>A0ACD0NTM3_9BASI</name>
<dbReference type="Proteomes" id="UP000245626">
    <property type="component" value="Unassembled WGS sequence"/>
</dbReference>
<proteinExistence type="predicted"/>
<evidence type="ECO:0000313" key="1">
    <source>
        <dbReference type="EMBL" id="PWN49153.1"/>
    </source>
</evidence>
<sequence>MAPTPLASSLSTPLLTAFAGAQAHHWPCASNSAPKVFLLFIPGNPGLSSYYVPYLSAVYQNPSLKGRIEILAVSHKGHAPLPPGVSEVFGSNRNLANRTSRGKEVSLRDQIRHKIEAVDAIRKAYPSKRQGATSSDHGLTPTDEEEVKLVLGSHSVGSYMATEVLKARPDSIDGIHCLFPTIAWIARSPNGRKLQLLFQPLAYTLLLSIPLLILSLVPVTLLLPVVSFLTRQSENSARTTIDLLVTKGAVRNALTMASEEMKQILSMREDTREAIERFTRNEEDKGRGKPFRAYFSNGDEDGWVPSWIRSQVEADLDLKKVKLPPGLERRLGKLPRRPSIAQDSPAPSSINGRRTRSYSLSEYRAGHARSIPGLRNAKATRKATGEIVIETTVDDNYETQDEDRPQRVSSPDHLDSSDTRHTATSSVSTIGLPHSFCLDHGEEMAIITSYWLAKDHLGH</sequence>
<dbReference type="EMBL" id="KZ820090">
    <property type="protein sequence ID" value="PWN49153.1"/>
    <property type="molecule type" value="Genomic_DNA"/>
</dbReference>
<evidence type="ECO:0000313" key="2">
    <source>
        <dbReference type="Proteomes" id="UP000245626"/>
    </source>
</evidence>
<organism evidence="1 2">
    <name type="scientific">Violaceomyces palustris</name>
    <dbReference type="NCBI Taxonomy" id="1673888"/>
    <lineage>
        <taxon>Eukaryota</taxon>
        <taxon>Fungi</taxon>
        <taxon>Dikarya</taxon>
        <taxon>Basidiomycota</taxon>
        <taxon>Ustilaginomycotina</taxon>
        <taxon>Ustilaginomycetes</taxon>
        <taxon>Violaceomycetales</taxon>
        <taxon>Violaceomycetaceae</taxon>
        <taxon>Violaceomyces</taxon>
    </lineage>
</organism>
<protein>
    <submittedName>
        <fullName evidence="1">Uncharacterized protein</fullName>
    </submittedName>
</protein>